<accession>A0A2W4UD67</accession>
<feature type="domain" description="G" evidence="2">
    <location>
        <begin position="307"/>
        <end position="403"/>
    </location>
</feature>
<dbReference type="SUPFAM" id="SSF52540">
    <property type="entry name" value="P-loop containing nucleoside triphosphate hydrolases"/>
    <property type="match status" value="1"/>
</dbReference>
<keyword evidence="1" id="KW-1133">Transmembrane helix</keyword>
<dbReference type="InterPro" id="IPR006073">
    <property type="entry name" value="GTP-bd"/>
</dbReference>
<gene>
    <name evidence="3" type="ORF">DCF25_09670</name>
</gene>
<dbReference type="AlphaFoldDB" id="A0A2W4UD67"/>
<feature type="transmembrane region" description="Helical" evidence="1">
    <location>
        <begin position="7"/>
        <end position="27"/>
    </location>
</feature>
<organism evidence="3 4">
    <name type="scientific">Leptolyngbya foveolarum</name>
    <dbReference type="NCBI Taxonomy" id="47253"/>
    <lineage>
        <taxon>Bacteria</taxon>
        <taxon>Bacillati</taxon>
        <taxon>Cyanobacteriota</taxon>
        <taxon>Cyanophyceae</taxon>
        <taxon>Leptolyngbyales</taxon>
        <taxon>Leptolyngbyaceae</taxon>
        <taxon>Leptolyngbya group</taxon>
        <taxon>Leptolyngbya</taxon>
    </lineage>
</organism>
<dbReference type="Proteomes" id="UP000249354">
    <property type="component" value="Unassembled WGS sequence"/>
</dbReference>
<sequence length="659" mass="73621">MMRLKPLQVAMLVAPIVIIVVFMLLAAGQQIRAWHLNWIWAVFIFMLLGWRWLLVRWTRPAIAQAEALVSEVNAELEAVTQESVESLAAATDGNVSSAARVEAALVEVLKSAQDDPPIWDDWGQFWQRCLTLVRGVSQAYHPEVKRPLLNIYVPEAYGLIRGTVDDTDRMMQKLSPVLSQLSIGQVVEGVEVYQRLEPSAKKLIKAFNWAQWGLNPVAAIAKQTSAKYMDQANQQILMNLSNMLRETALRNLAQQAVALYGGGAKVALDEVTAAIPAVAEAKTQTLREILDRAQPVEAVAQKPVNLLLVGRTGAGKSSVINTLFQSERAAVDVLPSPDQIQSYRWEAQGIGQPREALNLWDTPGYEQVARGDFRDQVIEYASQADLLLLVTPALDPALQVDADFLRDMRSEVPDLKAIALVTQVDKLRPVREWSPPYHWRTGAWPKETSIREAVSYRAEQLGEYCQAVLPLVTRDEQRSPWGDDELARALMDAMEPTKQLRLARFLRSQDAQSVAAAKIIDRYTFQMTTTEGLTKLLKSPILQFLSTLTTGNPSLGLVLTEKIPVEELPIVLGKLQMAYELFSLFTDGGLRSAGFDLLALWPLLLRNEGRFSRGEASPTPDKTAWAFGHALVEYWTQGLSVDQLSERIDFYLREQAKRT</sequence>
<evidence type="ECO:0000259" key="2">
    <source>
        <dbReference type="Pfam" id="PF01926"/>
    </source>
</evidence>
<dbReference type="GO" id="GO:0005525">
    <property type="term" value="F:GTP binding"/>
    <property type="evidence" value="ECO:0007669"/>
    <property type="project" value="InterPro"/>
</dbReference>
<evidence type="ECO:0000313" key="4">
    <source>
        <dbReference type="Proteomes" id="UP000249354"/>
    </source>
</evidence>
<evidence type="ECO:0000313" key="3">
    <source>
        <dbReference type="EMBL" id="PZO18542.1"/>
    </source>
</evidence>
<evidence type="ECO:0000256" key="1">
    <source>
        <dbReference type="SAM" id="Phobius"/>
    </source>
</evidence>
<dbReference type="GO" id="GO:0005829">
    <property type="term" value="C:cytosol"/>
    <property type="evidence" value="ECO:0007669"/>
    <property type="project" value="TreeGrafter"/>
</dbReference>
<keyword evidence="1" id="KW-0812">Transmembrane</keyword>
<dbReference type="Gene3D" id="3.40.50.300">
    <property type="entry name" value="P-loop containing nucleotide triphosphate hydrolases"/>
    <property type="match status" value="1"/>
</dbReference>
<dbReference type="PANTHER" id="PTHR42714:SF2">
    <property type="entry name" value="TRNA MODIFICATION GTPASE GTPBP3, MITOCHONDRIAL"/>
    <property type="match status" value="1"/>
</dbReference>
<keyword evidence="1" id="KW-0472">Membrane</keyword>
<reference evidence="4" key="1">
    <citation type="submission" date="2018-04" db="EMBL/GenBank/DDBJ databases">
        <authorList>
            <person name="Cornet L."/>
        </authorList>
    </citation>
    <scope>NUCLEOTIDE SEQUENCE [LARGE SCALE GENOMIC DNA]</scope>
</reference>
<protein>
    <submittedName>
        <fullName evidence="3">GTPase</fullName>
    </submittedName>
</protein>
<dbReference type="Pfam" id="PF01926">
    <property type="entry name" value="MMR_HSR1"/>
    <property type="match status" value="1"/>
</dbReference>
<reference evidence="3 4" key="2">
    <citation type="submission" date="2018-06" db="EMBL/GenBank/DDBJ databases">
        <title>Metagenomic assembly of (sub)arctic Cyanobacteria and their associated microbiome from non-axenic cultures.</title>
        <authorList>
            <person name="Baurain D."/>
        </authorList>
    </citation>
    <scope>NUCLEOTIDE SEQUENCE [LARGE SCALE GENOMIC DNA]</scope>
    <source>
        <strain evidence="3">ULC129bin1</strain>
    </source>
</reference>
<proteinExistence type="predicted"/>
<dbReference type="PANTHER" id="PTHR42714">
    <property type="entry name" value="TRNA MODIFICATION GTPASE GTPBP3"/>
    <property type="match status" value="1"/>
</dbReference>
<dbReference type="GO" id="GO:0030488">
    <property type="term" value="P:tRNA methylation"/>
    <property type="evidence" value="ECO:0007669"/>
    <property type="project" value="TreeGrafter"/>
</dbReference>
<dbReference type="InterPro" id="IPR027417">
    <property type="entry name" value="P-loop_NTPase"/>
</dbReference>
<dbReference type="GO" id="GO:0002098">
    <property type="term" value="P:tRNA wobble uridine modification"/>
    <property type="evidence" value="ECO:0007669"/>
    <property type="project" value="TreeGrafter"/>
</dbReference>
<comment type="caution">
    <text evidence="3">The sequence shown here is derived from an EMBL/GenBank/DDBJ whole genome shotgun (WGS) entry which is preliminary data.</text>
</comment>
<feature type="transmembrane region" description="Helical" evidence="1">
    <location>
        <begin position="33"/>
        <end position="54"/>
    </location>
</feature>
<name>A0A2W4UD67_9CYAN</name>
<dbReference type="EMBL" id="QBMC01000054">
    <property type="protein sequence ID" value="PZO18542.1"/>
    <property type="molecule type" value="Genomic_DNA"/>
</dbReference>